<dbReference type="InterPro" id="IPR016371">
    <property type="entry name" value="RNA_pol_sigma-H_factor"/>
</dbReference>
<dbReference type="Proteomes" id="UP000824243">
    <property type="component" value="Unassembled WGS sequence"/>
</dbReference>
<dbReference type="PROSITE" id="PS00715">
    <property type="entry name" value="SIGMA70_1"/>
    <property type="match status" value="1"/>
</dbReference>
<evidence type="ECO:0000256" key="1">
    <source>
        <dbReference type="ARBA" id="ARBA00007788"/>
    </source>
</evidence>
<dbReference type="EMBL" id="DXFA01000020">
    <property type="protein sequence ID" value="HIX47631.1"/>
    <property type="molecule type" value="Genomic_DNA"/>
</dbReference>
<dbReference type="SUPFAM" id="SSF88946">
    <property type="entry name" value="Sigma2 domain of RNA polymerase sigma factors"/>
    <property type="match status" value="1"/>
</dbReference>
<organism evidence="9 10">
    <name type="scientific">Candidatus Mediterraneibacter caccavium</name>
    <dbReference type="NCBI Taxonomy" id="2838661"/>
    <lineage>
        <taxon>Bacteria</taxon>
        <taxon>Bacillati</taxon>
        <taxon>Bacillota</taxon>
        <taxon>Clostridia</taxon>
        <taxon>Lachnospirales</taxon>
        <taxon>Lachnospiraceae</taxon>
        <taxon>Mediterraneibacter</taxon>
    </lineage>
</organism>
<evidence type="ECO:0000256" key="3">
    <source>
        <dbReference type="ARBA" id="ARBA00023015"/>
    </source>
</evidence>
<dbReference type="InterPro" id="IPR013325">
    <property type="entry name" value="RNA_pol_sigma_r2"/>
</dbReference>
<reference evidence="9" key="1">
    <citation type="journal article" date="2021" name="PeerJ">
        <title>Extensive microbial diversity within the chicken gut microbiome revealed by metagenomics and culture.</title>
        <authorList>
            <person name="Gilroy R."/>
            <person name="Ravi A."/>
            <person name="Getino M."/>
            <person name="Pursley I."/>
            <person name="Horton D.L."/>
            <person name="Alikhan N.F."/>
            <person name="Baker D."/>
            <person name="Gharbi K."/>
            <person name="Hall N."/>
            <person name="Watson M."/>
            <person name="Adriaenssens E.M."/>
            <person name="Foster-Nyarko E."/>
            <person name="Jarju S."/>
            <person name="Secka A."/>
            <person name="Antonio M."/>
            <person name="Oren A."/>
            <person name="Chaudhuri R.R."/>
            <person name="La Ragione R."/>
            <person name="Hildebrand F."/>
            <person name="Pallen M.J."/>
        </authorList>
    </citation>
    <scope>NUCLEOTIDE SEQUENCE</scope>
    <source>
        <strain evidence="9">ChiSjej5B23-15282</strain>
    </source>
</reference>
<dbReference type="GO" id="GO:0003677">
    <property type="term" value="F:DNA binding"/>
    <property type="evidence" value="ECO:0007669"/>
    <property type="project" value="UniProtKB-KW"/>
</dbReference>
<keyword evidence="4" id="KW-0731">Sigma factor</keyword>
<dbReference type="PIRSF" id="PIRSF002939">
    <property type="entry name" value="RNA_polymerase_sigma-H_factor"/>
    <property type="match status" value="1"/>
</dbReference>
<protein>
    <recommendedName>
        <fullName evidence="2">RNA polymerase sigma factor SigS</fullName>
    </recommendedName>
</protein>
<evidence type="ECO:0000256" key="4">
    <source>
        <dbReference type="ARBA" id="ARBA00023082"/>
    </source>
</evidence>
<dbReference type="PRINTS" id="PR00046">
    <property type="entry name" value="SIGMA70FCT"/>
</dbReference>
<comment type="similarity">
    <text evidence="1">Belongs to the sigma-70 factor family.</text>
</comment>
<accession>A0A9D1VV87</accession>
<sequence length="206" mass="23935">MGKYDRLTDEQLIERLRKGEREIMDHLMVKYKSMVRKKARAMYLLGGENEDLIQEGMIGLIKAVRDYDPSQGTSFSSFAELCVSRQMYSAIEASKRKKHLPLNTYISLYEESEVEKDGRKMPLIDTIEPEQETDPEALYFGKEYTEAFVEQLKGNLSALENHVLYLHLMGTDYRKIAELLDKSPKSIDNALQRIKSKAEKMLRRDE</sequence>
<reference evidence="9" key="2">
    <citation type="submission" date="2021-04" db="EMBL/GenBank/DDBJ databases">
        <authorList>
            <person name="Gilroy R."/>
        </authorList>
    </citation>
    <scope>NUCLEOTIDE SEQUENCE</scope>
    <source>
        <strain evidence="9">ChiSjej5B23-15282</strain>
    </source>
</reference>
<evidence type="ECO:0000313" key="9">
    <source>
        <dbReference type="EMBL" id="HIX47631.1"/>
    </source>
</evidence>
<evidence type="ECO:0000259" key="8">
    <source>
        <dbReference type="PROSITE" id="PS00715"/>
    </source>
</evidence>
<evidence type="ECO:0000313" key="10">
    <source>
        <dbReference type="Proteomes" id="UP000824243"/>
    </source>
</evidence>
<dbReference type="InterPro" id="IPR016032">
    <property type="entry name" value="Sig_transdc_resp-reg_C-effctor"/>
</dbReference>
<comment type="function">
    <text evidence="7">Sigma factors are initiation factors that promote the attachment of RNA polymerase to specific initiation sites and are then released. Sigma-S contributes to the protection against external stress, thus playing a role in cellular fitness and survival.</text>
</comment>
<dbReference type="PANTHER" id="PTHR30385:SF1">
    <property type="entry name" value="RNA POLYMERASE SIGMA-H FACTOR"/>
    <property type="match status" value="1"/>
</dbReference>
<feature type="domain" description="RNA polymerase sigma-70" evidence="8">
    <location>
        <begin position="51"/>
        <end position="64"/>
    </location>
</feature>
<proteinExistence type="inferred from homology"/>
<comment type="caution">
    <text evidence="9">The sequence shown here is derived from an EMBL/GenBank/DDBJ whole genome shotgun (WGS) entry which is preliminary data.</text>
</comment>
<gene>
    <name evidence="9" type="ORF">H9981_01210</name>
</gene>
<dbReference type="Pfam" id="PF04542">
    <property type="entry name" value="Sigma70_r2"/>
    <property type="match status" value="1"/>
</dbReference>
<name>A0A9D1VV87_9FIRM</name>
<dbReference type="NCBIfam" id="TIGR02937">
    <property type="entry name" value="sigma70-ECF"/>
    <property type="match status" value="1"/>
</dbReference>
<evidence type="ECO:0000256" key="5">
    <source>
        <dbReference type="ARBA" id="ARBA00023125"/>
    </source>
</evidence>
<dbReference type="SUPFAM" id="SSF46894">
    <property type="entry name" value="C-terminal effector domain of the bipartite response regulators"/>
    <property type="match status" value="1"/>
</dbReference>
<dbReference type="InterPro" id="IPR007627">
    <property type="entry name" value="RNA_pol_sigma70_r2"/>
</dbReference>
<evidence type="ECO:0000256" key="2">
    <source>
        <dbReference type="ARBA" id="ARBA00021245"/>
    </source>
</evidence>
<dbReference type="InterPro" id="IPR014284">
    <property type="entry name" value="RNA_pol_sigma-70_dom"/>
</dbReference>
<evidence type="ECO:0000256" key="6">
    <source>
        <dbReference type="ARBA" id="ARBA00023163"/>
    </source>
</evidence>
<dbReference type="Gene3D" id="1.20.120.1810">
    <property type="match status" value="1"/>
</dbReference>
<keyword evidence="3" id="KW-0805">Transcription regulation</keyword>
<dbReference type="PANTHER" id="PTHR30385">
    <property type="entry name" value="SIGMA FACTOR F FLAGELLAR"/>
    <property type="match status" value="1"/>
</dbReference>
<keyword evidence="5" id="KW-0238">DNA-binding</keyword>
<keyword evidence="6" id="KW-0804">Transcription</keyword>
<dbReference type="InterPro" id="IPR000943">
    <property type="entry name" value="RNA_pol_sigma70"/>
</dbReference>
<dbReference type="AlphaFoldDB" id="A0A9D1VV87"/>
<dbReference type="GO" id="GO:0006352">
    <property type="term" value="P:DNA-templated transcription initiation"/>
    <property type="evidence" value="ECO:0007669"/>
    <property type="project" value="InterPro"/>
</dbReference>
<evidence type="ECO:0000256" key="7">
    <source>
        <dbReference type="ARBA" id="ARBA00024701"/>
    </source>
</evidence>
<dbReference type="GO" id="GO:0016987">
    <property type="term" value="F:sigma factor activity"/>
    <property type="evidence" value="ECO:0007669"/>
    <property type="project" value="UniProtKB-KW"/>
</dbReference>